<reference evidence="1" key="1">
    <citation type="submission" date="2007-04" db="EMBL/GenBank/DDBJ databases">
        <authorList>
            <consortium name="The Broad Institute Genome Sequencing Platform"/>
            <person name="Birren B."/>
            <person name="Lander E."/>
            <person name="Galagan J."/>
            <person name="Nusbaum C."/>
            <person name="Devon K."/>
            <person name="Ma L.-J."/>
            <person name="Jaffe D."/>
            <person name="Butler J."/>
            <person name="Alvarez P."/>
            <person name="Gnerre S."/>
            <person name="Grabherr M."/>
            <person name="Kleber M."/>
            <person name="Mauceli E."/>
            <person name="Brockman W."/>
            <person name="MacCallum I.A."/>
            <person name="Young S."/>
            <person name="LaButti K."/>
            <person name="DeCaprio D."/>
            <person name="Crawford M."/>
            <person name="Koehrsen M."/>
            <person name="Engels R."/>
            <person name="Montgomery P."/>
            <person name="Pearson M."/>
            <person name="Howarth C."/>
            <person name="Larson L."/>
            <person name="White J."/>
            <person name="O'Leary S."/>
            <person name="Kodira C."/>
            <person name="Zeng Q."/>
            <person name="Yandava C."/>
            <person name="Alvarado L."/>
            <person name="Kistler C."/>
            <person name="Shim W.-B."/>
            <person name="Kang S."/>
            <person name="Woloshuk C."/>
        </authorList>
    </citation>
    <scope>NUCLEOTIDE SEQUENCE</scope>
    <source>
        <strain evidence="1">4287</strain>
    </source>
</reference>
<gene>
    <name evidence="1" type="ORF">FOXG_18512</name>
</gene>
<dbReference type="VEuPathDB" id="FungiDB:FOXG_18512"/>
<organism evidence="1 2">
    <name type="scientific">Fusarium oxysporum f. sp. lycopersici (strain 4287 / CBS 123668 / FGSC 9935 / NRRL 34936)</name>
    <name type="common">Fusarium vascular wilt of tomato</name>
    <dbReference type="NCBI Taxonomy" id="426428"/>
    <lineage>
        <taxon>Eukaryota</taxon>
        <taxon>Fungi</taxon>
        <taxon>Dikarya</taxon>
        <taxon>Ascomycota</taxon>
        <taxon>Pezizomycotina</taxon>
        <taxon>Sordariomycetes</taxon>
        <taxon>Hypocreomycetidae</taxon>
        <taxon>Hypocreales</taxon>
        <taxon>Nectriaceae</taxon>
        <taxon>Fusarium</taxon>
        <taxon>Fusarium oxysporum species complex</taxon>
    </lineage>
</organism>
<sequence>MSLQHGAAGTEGHANALSRHEPAFTPSWLIPVPVPVPRVSRRCDDLHRKLDTHTSHSGFSIFSMSGANPSSLDERYFSVVLTFCLVRHLLFLFSPLSRSHYPPFTLTWAGSPIEKLYIN</sequence>
<evidence type="ECO:0000313" key="2">
    <source>
        <dbReference type="Proteomes" id="UP000009097"/>
    </source>
</evidence>
<accession>A0A0J9ULY8</accession>
<protein>
    <submittedName>
        <fullName evidence="1">Uncharacterized protein</fullName>
    </submittedName>
</protein>
<dbReference type="AlphaFoldDB" id="A0A0J9ULY8"/>
<dbReference type="EMBL" id="DS231698">
    <property type="protein sequence ID" value="KNA99165.1"/>
    <property type="molecule type" value="Genomic_DNA"/>
</dbReference>
<name>A0A0J9ULY8_FUSO4</name>
<evidence type="ECO:0000313" key="1">
    <source>
        <dbReference type="EMBL" id="KNA99165.1"/>
    </source>
</evidence>
<dbReference type="Proteomes" id="UP000009097">
    <property type="component" value="Unassembled WGS sequence"/>
</dbReference>
<dbReference type="RefSeq" id="XP_018237211.1">
    <property type="nucleotide sequence ID" value="XM_018398622.1"/>
</dbReference>
<dbReference type="KEGG" id="fox:FOXG_18512"/>
<reference evidence="1" key="2">
    <citation type="journal article" date="2010" name="Nature">
        <title>Comparative genomics reveals mobile pathogenicity chromosomes in Fusarium.</title>
        <authorList>
            <person name="Ma L.J."/>
            <person name="van der Does H.C."/>
            <person name="Borkovich K.A."/>
            <person name="Coleman J.J."/>
            <person name="Daboussi M.J."/>
            <person name="Di Pietro A."/>
            <person name="Dufresne M."/>
            <person name="Freitag M."/>
            <person name="Grabherr M."/>
            <person name="Henrissat B."/>
            <person name="Houterman P.M."/>
            <person name="Kang S."/>
            <person name="Shim W.B."/>
            <person name="Woloshuk C."/>
            <person name="Xie X."/>
            <person name="Xu J.R."/>
            <person name="Antoniw J."/>
            <person name="Baker S.E."/>
            <person name="Bluhm B.H."/>
            <person name="Breakspear A."/>
            <person name="Brown D.W."/>
            <person name="Butchko R.A."/>
            <person name="Chapman S."/>
            <person name="Coulson R."/>
            <person name="Coutinho P.M."/>
            <person name="Danchin E.G."/>
            <person name="Diener A."/>
            <person name="Gale L.R."/>
            <person name="Gardiner D.M."/>
            <person name="Goff S."/>
            <person name="Hammond-Kosack K.E."/>
            <person name="Hilburn K."/>
            <person name="Hua-Van A."/>
            <person name="Jonkers W."/>
            <person name="Kazan K."/>
            <person name="Kodira C.D."/>
            <person name="Koehrsen M."/>
            <person name="Kumar L."/>
            <person name="Lee Y.H."/>
            <person name="Li L."/>
            <person name="Manners J.M."/>
            <person name="Miranda-Saavedra D."/>
            <person name="Mukherjee M."/>
            <person name="Park G."/>
            <person name="Park J."/>
            <person name="Park S.Y."/>
            <person name="Proctor R.H."/>
            <person name="Regev A."/>
            <person name="Ruiz-Roldan M.C."/>
            <person name="Sain D."/>
            <person name="Sakthikumar S."/>
            <person name="Sykes S."/>
            <person name="Schwartz D.C."/>
            <person name="Turgeon B.G."/>
            <person name="Wapinski I."/>
            <person name="Yoder O."/>
            <person name="Young S."/>
            <person name="Zeng Q."/>
            <person name="Zhou S."/>
            <person name="Galagan J."/>
            <person name="Cuomo C.A."/>
            <person name="Kistler H.C."/>
            <person name="Rep M."/>
        </authorList>
    </citation>
    <scope>NUCLEOTIDE SEQUENCE [LARGE SCALE GENOMIC DNA]</scope>
    <source>
        <strain evidence="1">4287</strain>
    </source>
</reference>
<proteinExistence type="predicted"/>
<dbReference type="GeneID" id="28959218"/>